<dbReference type="PANTHER" id="PTHR47268">
    <property type="entry name" value="ACYLPHOSPHATASE"/>
    <property type="match status" value="1"/>
</dbReference>
<dbReference type="InterPro" id="IPR036046">
    <property type="entry name" value="Acylphosphatase-like_dom_sf"/>
</dbReference>
<evidence type="ECO:0000313" key="2">
    <source>
        <dbReference type="EMBL" id="SFV49898.1"/>
    </source>
</evidence>
<dbReference type="PANTHER" id="PTHR47268:SF4">
    <property type="entry name" value="ACYLPHOSPHATASE"/>
    <property type="match status" value="1"/>
</dbReference>
<dbReference type="EC" id="3.6.1.7" evidence="2"/>
<dbReference type="GO" id="GO:0003998">
    <property type="term" value="F:acylphosphatase activity"/>
    <property type="evidence" value="ECO:0007669"/>
    <property type="project" value="UniProtKB-EC"/>
</dbReference>
<name>A0A1W1B8S9_9ZZZZ</name>
<accession>A0A1W1B8S9</accession>
<dbReference type="Pfam" id="PF00708">
    <property type="entry name" value="Acylphosphatase"/>
    <property type="match status" value="1"/>
</dbReference>
<evidence type="ECO:0000259" key="1">
    <source>
        <dbReference type="PROSITE" id="PS51160"/>
    </source>
</evidence>
<protein>
    <submittedName>
        <fullName evidence="2">Acylphosphate phosphohydrolase, putative</fullName>
        <ecNumber evidence="2">3.6.1.7</ecNumber>
    </submittedName>
</protein>
<dbReference type="SUPFAM" id="SSF54975">
    <property type="entry name" value="Acylphosphatase/BLUF domain-like"/>
    <property type="match status" value="1"/>
</dbReference>
<reference evidence="2" key="1">
    <citation type="submission" date="2016-10" db="EMBL/GenBank/DDBJ databases">
        <authorList>
            <person name="de Groot N.N."/>
        </authorList>
    </citation>
    <scope>NUCLEOTIDE SEQUENCE</scope>
</reference>
<dbReference type="PROSITE" id="PS51160">
    <property type="entry name" value="ACYLPHOSPHATASE_3"/>
    <property type="match status" value="1"/>
</dbReference>
<sequence>MELFRFIIYGKVQRVYYRKFVSQALMRKQVRGYIRNLPDGTVEVVAELIDDDLDDFMQILRDGSPQSVVEDIEYESIEDADLVYDGFEIR</sequence>
<dbReference type="AlphaFoldDB" id="A0A1W1B8S9"/>
<dbReference type="EMBL" id="FPHC01000004">
    <property type="protein sequence ID" value="SFV49898.1"/>
    <property type="molecule type" value="Genomic_DNA"/>
</dbReference>
<dbReference type="Gene3D" id="3.30.70.100">
    <property type="match status" value="1"/>
</dbReference>
<organism evidence="2">
    <name type="scientific">hydrothermal vent metagenome</name>
    <dbReference type="NCBI Taxonomy" id="652676"/>
    <lineage>
        <taxon>unclassified sequences</taxon>
        <taxon>metagenomes</taxon>
        <taxon>ecological metagenomes</taxon>
    </lineage>
</organism>
<feature type="domain" description="Acylphosphatase-like" evidence="1">
    <location>
        <begin position="3"/>
        <end position="90"/>
    </location>
</feature>
<proteinExistence type="predicted"/>
<dbReference type="InterPro" id="IPR020456">
    <property type="entry name" value="Acylphosphatase"/>
</dbReference>
<gene>
    <name evidence="2" type="ORF">MNB_SV-6-913</name>
</gene>
<keyword evidence="2" id="KW-0378">Hydrolase</keyword>
<dbReference type="InterPro" id="IPR001792">
    <property type="entry name" value="Acylphosphatase-like_dom"/>
</dbReference>